<evidence type="ECO:0000313" key="5">
    <source>
        <dbReference type="Proteomes" id="UP000245412"/>
    </source>
</evidence>
<dbReference type="NCBIfam" id="TIGR00254">
    <property type="entry name" value="GGDEF"/>
    <property type="match status" value="1"/>
</dbReference>
<comment type="caution">
    <text evidence="4">The sequence shown here is derived from an EMBL/GenBank/DDBJ whole genome shotgun (WGS) entry which is preliminary data.</text>
</comment>
<dbReference type="Pfam" id="PF00990">
    <property type="entry name" value="GGDEF"/>
    <property type="match status" value="1"/>
</dbReference>
<evidence type="ECO:0000259" key="2">
    <source>
        <dbReference type="PROSITE" id="PS50883"/>
    </source>
</evidence>
<dbReference type="EMBL" id="QGGY01000004">
    <property type="protein sequence ID" value="PWJ76641.1"/>
    <property type="molecule type" value="Genomic_DNA"/>
</dbReference>
<dbReference type="SUPFAM" id="SSF55073">
    <property type="entry name" value="Nucleotide cyclase"/>
    <property type="match status" value="1"/>
</dbReference>
<keyword evidence="5" id="KW-1185">Reference proteome</keyword>
<dbReference type="InterPro" id="IPR029787">
    <property type="entry name" value="Nucleotide_cyclase"/>
</dbReference>
<evidence type="ECO:0000256" key="1">
    <source>
        <dbReference type="SAM" id="Phobius"/>
    </source>
</evidence>
<accession>A0AB73T5G1</accession>
<dbReference type="PROSITE" id="PS50883">
    <property type="entry name" value="EAL"/>
    <property type="match status" value="1"/>
</dbReference>
<name>A0AB73T5G1_9FIRM</name>
<dbReference type="PANTHER" id="PTHR33121">
    <property type="entry name" value="CYCLIC DI-GMP PHOSPHODIESTERASE PDEF"/>
    <property type="match status" value="1"/>
</dbReference>
<dbReference type="InterPro" id="IPR043128">
    <property type="entry name" value="Rev_trsase/Diguanyl_cyclase"/>
</dbReference>
<dbReference type="InterPro" id="IPR050706">
    <property type="entry name" value="Cyclic-di-GMP_PDE-like"/>
</dbReference>
<dbReference type="RefSeq" id="WP_257497784.1">
    <property type="nucleotide sequence ID" value="NZ_JANKBI010000008.1"/>
</dbReference>
<dbReference type="SMART" id="SM00052">
    <property type="entry name" value="EAL"/>
    <property type="match status" value="1"/>
</dbReference>
<keyword evidence="1" id="KW-1133">Transmembrane helix</keyword>
<dbReference type="PROSITE" id="PS50887">
    <property type="entry name" value="GGDEF"/>
    <property type="match status" value="1"/>
</dbReference>
<sequence>MMKQEKRKWGYFNIALAAIIIVTLGIVFARLFYISSQDKILNTLGEISEQEVKVLRKEIEKGKQTLNNLAVYIGQDESLDMEAVLKKLTAVDNVNGFKRMGIIRPDGQAFTTDSKEMYLGDREYFNISMNGEQAVSDTLIDVEGGGKINVYSAPVTFRDGSRCVLFATYEMVSFENTLSTTTFKGTGHSYVVKKDGEHIAGQSMKGGLGAFENVFELLGASEKNQAAVSQMKSDMGSGASGSVTVTAGDKSYIYYQPMEINGWYLLNIVPVSVVERDINGSLVLTYLFAAICIIALIILLLNIGRERRRGREAIEKAAFVDPVTGGNTFAKFKMDAQRVLRTDRGGTYAMTVLNISKFQYINDLFGYEEGNRVLRHIADVISRSLTGEEIFGRKEGDHFIILMKYGSDEAMQERMEVLIEETCSFARQEKKPYEIKLLAGVYKIEEKMISIDTMADRAEMALARDDRKPFQRCTFYDDTIRDRKIREKEIEDSFEAALRAGEFVVYYQPKYDIRKDRFFGAEALIRWKTSDGSLIAPDSFIGIYEGNGMIVRLDQYVFERVCIQIRRWLDLGYEVTPVSVNVSKVHLYRTDFVESYLGIIRRYKVPVELLQLELTETVLFDNEQMLKTILEEFRRAGIQILMDDFGSGYTSIGMLKDMPIDEIKLDKSLVEDYGQSVRVQKILKSIISLSHELGLEVVAEGVEIQQEYDFLAGIGCDYIQGYFCSKPLPADSYTELAYSGRKPEREQ</sequence>
<dbReference type="InterPro" id="IPR035919">
    <property type="entry name" value="EAL_sf"/>
</dbReference>
<dbReference type="InterPro" id="IPR000160">
    <property type="entry name" value="GGDEF_dom"/>
</dbReference>
<dbReference type="Gene3D" id="3.20.20.450">
    <property type="entry name" value="EAL domain"/>
    <property type="match status" value="1"/>
</dbReference>
<keyword evidence="1" id="KW-0812">Transmembrane</keyword>
<dbReference type="CDD" id="cd01948">
    <property type="entry name" value="EAL"/>
    <property type="match status" value="1"/>
</dbReference>
<reference evidence="4 5" key="1">
    <citation type="submission" date="2018-05" db="EMBL/GenBank/DDBJ databases">
        <authorList>
            <person name="Goeker M."/>
            <person name="Huntemann M."/>
            <person name="Clum A."/>
            <person name="Pillay M."/>
            <person name="Palaniappan K."/>
            <person name="Varghese N."/>
            <person name="Mikhailova N."/>
            <person name="Stamatis D."/>
            <person name="Reddy T."/>
            <person name="Daum C."/>
            <person name="Shapiro N."/>
            <person name="Ivanova N."/>
            <person name="Kyrpides N."/>
            <person name="Woyke T."/>
        </authorList>
    </citation>
    <scope>NUCLEOTIDE SEQUENCE [LARGE SCALE GENOMIC DNA]</scope>
    <source>
        <strain evidence="4 5">DSM 26524</strain>
    </source>
</reference>
<feature type="transmembrane region" description="Helical" evidence="1">
    <location>
        <begin position="282"/>
        <end position="301"/>
    </location>
</feature>
<protein>
    <submittedName>
        <fullName evidence="4">Diguanylate cyclase (GGDEF)-like protein</fullName>
    </submittedName>
</protein>
<keyword evidence="1" id="KW-0472">Membrane</keyword>
<dbReference type="PANTHER" id="PTHR33121:SF70">
    <property type="entry name" value="SIGNALING PROTEIN YKOW"/>
    <property type="match status" value="1"/>
</dbReference>
<dbReference type="Gene3D" id="3.30.70.270">
    <property type="match status" value="1"/>
</dbReference>
<proteinExistence type="predicted"/>
<dbReference type="Pfam" id="PF00563">
    <property type="entry name" value="EAL"/>
    <property type="match status" value="1"/>
</dbReference>
<dbReference type="GO" id="GO:0071111">
    <property type="term" value="F:cyclic-guanylate-specific phosphodiesterase activity"/>
    <property type="evidence" value="ECO:0007669"/>
    <property type="project" value="InterPro"/>
</dbReference>
<dbReference type="SMART" id="SM00267">
    <property type="entry name" value="GGDEF"/>
    <property type="match status" value="1"/>
</dbReference>
<dbReference type="InterPro" id="IPR001633">
    <property type="entry name" value="EAL_dom"/>
</dbReference>
<feature type="domain" description="GGDEF" evidence="3">
    <location>
        <begin position="346"/>
        <end position="478"/>
    </location>
</feature>
<organism evidence="4 5">
    <name type="scientific">Murimonas intestini</name>
    <dbReference type="NCBI Taxonomy" id="1337051"/>
    <lineage>
        <taxon>Bacteria</taxon>
        <taxon>Bacillati</taxon>
        <taxon>Bacillota</taxon>
        <taxon>Clostridia</taxon>
        <taxon>Lachnospirales</taxon>
        <taxon>Lachnospiraceae</taxon>
        <taxon>Murimonas</taxon>
    </lineage>
</organism>
<evidence type="ECO:0000313" key="4">
    <source>
        <dbReference type="EMBL" id="PWJ76641.1"/>
    </source>
</evidence>
<dbReference type="Gene3D" id="3.30.450.20">
    <property type="entry name" value="PAS domain"/>
    <property type="match status" value="1"/>
</dbReference>
<evidence type="ECO:0000259" key="3">
    <source>
        <dbReference type="PROSITE" id="PS50887"/>
    </source>
</evidence>
<feature type="domain" description="EAL" evidence="2">
    <location>
        <begin position="487"/>
        <end position="741"/>
    </location>
</feature>
<gene>
    <name evidence="4" type="ORF">C7383_10487</name>
</gene>
<dbReference type="AlphaFoldDB" id="A0AB73T5G1"/>
<dbReference type="SUPFAM" id="SSF141868">
    <property type="entry name" value="EAL domain-like"/>
    <property type="match status" value="1"/>
</dbReference>
<dbReference type="Proteomes" id="UP000245412">
    <property type="component" value="Unassembled WGS sequence"/>
</dbReference>
<feature type="transmembrane region" description="Helical" evidence="1">
    <location>
        <begin position="12"/>
        <end position="33"/>
    </location>
</feature>